<dbReference type="Pfam" id="PF00528">
    <property type="entry name" value="BPD_transp_1"/>
    <property type="match status" value="1"/>
</dbReference>
<dbReference type="InterPro" id="IPR051393">
    <property type="entry name" value="ABC_transporter_permease"/>
</dbReference>
<feature type="transmembrane region" description="Helical" evidence="7">
    <location>
        <begin position="203"/>
        <end position="225"/>
    </location>
</feature>
<comment type="similarity">
    <text evidence="7">Belongs to the binding-protein-dependent transport system permease family.</text>
</comment>
<proteinExistence type="inferred from homology"/>
<dbReference type="PANTHER" id="PTHR30193:SF37">
    <property type="entry name" value="INNER MEMBRANE ABC TRANSPORTER PERMEASE PROTEIN YCJO"/>
    <property type="match status" value="1"/>
</dbReference>
<dbReference type="AlphaFoldDB" id="A0A173YQS6"/>
<evidence type="ECO:0000256" key="5">
    <source>
        <dbReference type="ARBA" id="ARBA00022989"/>
    </source>
</evidence>
<keyword evidence="3" id="KW-1003">Cell membrane</keyword>
<evidence type="ECO:0000256" key="1">
    <source>
        <dbReference type="ARBA" id="ARBA00004651"/>
    </source>
</evidence>
<evidence type="ECO:0000313" key="10">
    <source>
        <dbReference type="Proteomes" id="UP000095544"/>
    </source>
</evidence>
<keyword evidence="2 7" id="KW-0813">Transport</keyword>
<keyword evidence="6 7" id="KW-0472">Membrane</keyword>
<evidence type="ECO:0000256" key="6">
    <source>
        <dbReference type="ARBA" id="ARBA00023136"/>
    </source>
</evidence>
<evidence type="ECO:0000313" key="9">
    <source>
        <dbReference type="EMBL" id="CUN65853.1"/>
    </source>
</evidence>
<feature type="transmembrane region" description="Helical" evidence="7">
    <location>
        <begin position="162"/>
        <end position="182"/>
    </location>
</feature>
<dbReference type="STRING" id="39482.ERS852491_00177"/>
<dbReference type="GO" id="GO:0055085">
    <property type="term" value="P:transmembrane transport"/>
    <property type="evidence" value="ECO:0007669"/>
    <property type="project" value="InterPro"/>
</dbReference>
<keyword evidence="5 7" id="KW-1133">Transmembrane helix</keyword>
<dbReference type="PROSITE" id="PS50928">
    <property type="entry name" value="ABC_TM1"/>
    <property type="match status" value="1"/>
</dbReference>
<feature type="transmembrane region" description="Helical" evidence="7">
    <location>
        <begin position="260"/>
        <end position="284"/>
    </location>
</feature>
<dbReference type="Gene3D" id="1.10.3720.10">
    <property type="entry name" value="MetI-like"/>
    <property type="match status" value="1"/>
</dbReference>
<organism evidence="9 10">
    <name type="scientific">Faecalicatena contorta</name>
    <dbReference type="NCBI Taxonomy" id="39482"/>
    <lineage>
        <taxon>Bacteria</taxon>
        <taxon>Bacillati</taxon>
        <taxon>Bacillota</taxon>
        <taxon>Clostridia</taxon>
        <taxon>Lachnospirales</taxon>
        <taxon>Lachnospiraceae</taxon>
        <taxon>Faecalicatena</taxon>
    </lineage>
</organism>
<feature type="domain" description="ABC transmembrane type-1" evidence="8">
    <location>
        <begin position="67"/>
        <end position="281"/>
    </location>
</feature>
<dbReference type="Proteomes" id="UP000095544">
    <property type="component" value="Unassembled WGS sequence"/>
</dbReference>
<evidence type="ECO:0000256" key="3">
    <source>
        <dbReference type="ARBA" id="ARBA00022475"/>
    </source>
</evidence>
<evidence type="ECO:0000256" key="7">
    <source>
        <dbReference type="RuleBase" id="RU363032"/>
    </source>
</evidence>
<evidence type="ECO:0000256" key="2">
    <source>
        <dbReference type="ARBA" id="ARBA00022448"/>
    </source>
</evidence>
<feature type="transmembrane region" description="Helical" evidence="7">
    <location>
        <begin position="71"/>
        <end position="92"/>
    </location>
</feature>
<sequence length="290" mass="32505">MRWLSKRRYKIGLLIPTLLVYSVFIVLPIVIAVGYSFTKYSGIGKARFQGFQNYIRLFQDNVFWISLKNTMIIFILAFILLLTLSFLIALLLNNRLKGTDFSKALIFSPAIIAPIIVGIIWVYILDPNIGVINNILDAVGASALKHKWIGGETFSPYSIAVIYFWQQLGYLVTIFIAGLKMIPEDVLEAVKIDGASGVQKVRYVIIPMMRTTISTVSVLIITGVFKIFEIVQQTTGGGPNHLSETLVTYSYSMTFSSSDYGYGMSLATITFLLSLLITGIYSFLTREKER</sequence>
<name>A0A173YQS6_9FIRM</name>
<dbReference type="EMBL" id="CYZU01000001">
    <property type="protein sequence ID" value="CUN65853.1"/>
    <property type="molecule type" value="Genomic_DNA"/>
</dbReference>
<dbReference type="GO" id="GO:0005886">
    <property type="term" value="C:plasma membrane"/>
    <property type="evidence" value="ECO:0007669"/>
    <property type="project" value="UniProtKB-SubCell"/>
</dbReference>
<dbReference type="PANTHER" id="PTHR30193">
    <property type="entry name" value="ABC TRANSPORTER PERMEASE PROTEIN"/>
    <property type="match status" value="1"/>
</dbReference>
<gene>
    <name evidence="9" type="primary">ugpA_2</name>
    <name evidence="9" type="ORF">ERS852491_00177</name>
</gene>
<dbReference type="InterPro" id="IPR035906">
    <property type="entry name" value="MetI-like_sf"/>
</dbReference>
<accession>A0A173YQS6</accession>
<feature type="transmembrane region" description="Helical" evidence="7">
    <location>
        <begin position="12"/>
        <end position="37"/>
    </location>
</feature>
<evidence type="ECO:0000256" key="4">
    <source>
        <dbReference type="ARBA" id="ARBA00022692"/>
    </source>
</evidence>
<reference evidence="9 10" key="1">
    <citation type="submission" date="2015-09" db="EMBL/GenBank/DDBJ databases">
        <authorList>
            <consortium name="Pathogen Informatics"/>
        </authorList>
    </citation>
    <scope>NUCLEOTIDE SEQUENCE [LARGE SCALE GENOMIC DNA]</scope>
    <source>
        <strain evidence="9 10">2789STDY5834876</strain>
    </source>
</reference>
<keyword evidence="4 7" id="KW-0812">Transmembrane</keyword>
<dbReference type="RefSeq" id="WP_050641730.1">
    <property type="nucleotide sequence ID" value="NZ_CABKUE010000009.1"/>
</dbReference>
<dbReference type="InterPro" id="IPR000515">
    <property type="entry name" value="MetI-like"/>
</dbReference>
<comment type="subcellular location">
    <subcellularLocation>
        <location evidence="1 7">Cell membrane</location>
        <topology evidence="1 7">Multi-pass membrane protein</topology>
    </subcellularLocation>
</comment>
<evidence type="ECO:0000259" key="8">
    <source>
        <dbReference type="PROSITE" id="PS50928"/>
    </source>
</evidence>
<dbReference type="SUPFAM" id="SSF161098">
    <property type="entry name" value="MetI-like"/>
    <property type="match status" value="1"/>
</dbReference>
<feature type="transmembrane region" description="Helical" evidence="7">
    <location>
        <begin position="104"/>
        <end position="124"/>
    </location>
</feature>
<dbReference type="OrthoDB" id="42781at2"/>
<dbReference type="SUPFAM" id="SSF160964">
    <property type="entry name" value="MalF N-terminal region-like"/>
    <property type="match status" value="1"/>
</dbReference>
<protein>
    <submittedName>
        <fullName evidence="9">sn-glycerol-3-phosphate transport system permease protein ugpA</fullName>
    </submittedName>
</protein>
<dbReference type="CDD" id="cd06261">
    <property type="entry name" value="TM_PBP2"/>
    <property type="match status" value="1"/>
</dbReference>